<dbReference type="InterPro" id="IPR030934">
    <property type="entry name" value="Intein_C"/>
</dbReference>
<dbReference type="SUPFAM" id="SSF51294">
    <property type="entry name" value="Hedgehog/intein (Hint) domain"/>
    <property type="match status" value="2"/>
</dbReference>
<dbReference type="GO" id="GO:0006260">
    <property type="term" value="P:DNA replication"/>
    <property type="evidence" value="ECO:0007669"/>
    <property type="project" value="UniProtKB-KW"/>
</dbReference>
<keyword evidence="9" id="KW-0651">Protein splicing</keyword>
<evidence type="ECO:0000256" key="11">
    <source>
        <dbReference type="RuleBase" id="RU004070"/>
    </source>
</evidence>
<dbReference type="Pfam" id="PF14890">
    <property type="entry name" value="Intein_splicing"/>
    <property type="match status" value="2"/>
</dbReference>
<dbReference type="SUPFAM" id="SSF50249">
    <property type="entry name" value="Nucleic acid-binding proteins"/>
    <property type="match status" value="1"/>
</dbReference>
<dbReference type="PDB" id="6RPP">
    <property type="method" value="X-ray"/>
    <property type="resolution" value="1.60 A"/>
    <property type="chains" value="A=333-498"/>
</dbReference>
<dbReference type="InterPro" id="IPR027417">
    <property type="entry name" value="P-loop_NTPase"/>
</dbReference>
<dbReference type="FunFam" id="3.40.50.300:FF:002469">
    <property type="entry name" value="Cell division control protein 21"/>
    <property type="match status" value="1"/>
</dbReference>
<dbReference type="FunFam" id="3.30.1640.10:FF:000038">
    <property type="entry name" value="Cell division control protein 21"/>
    <property type="match status" value="1"/>
</dbReference>
<dbReference type="Gene3D" id="1.10.10.10">
    <property type="entry name" value="Winged helix-like DNA-binding domain superfamily/Winged helix DNA-binding domain"/>
    <property type="match status" value="1"/>
</dbReference>
<dbReference type="InterPro" id="IPR041562">
    <property type="entry name" value="MCM_lid"/>
</dbReference>
<reference evidence="14 16" key="5">
    <citation type="journal article" date="2012" name="Curr. Microbiol.">
        <title>Re-annotation of two hyperthermophilic archaea Pyrococcus abyssi GE5 and Pyrococcus furiosus DSM 3638.</title>
        <authorList>
            <person name="Gao J."/>
            <person name="Wang J."/>
        </authorList>
    </citation>
    <scope>GENOME REANNOTATION</scope>
    <source>
        <strain evidence="14">GE5</strain>
        <strain evidence="16">GE5 / Orsay</strain>
    </source>
</reference>
<dbReference type="GO" id="GO:0017116">
    <property type="term" value="F:single-stranded DNA helicase activity"/>
    <property type="evidence" value="ECO:0007669"/>
    <property type="project" value="TreeGrafter"/>
</dbReference>
<keyword evidence="4 11" id="KW-0547">Nucleotide-binding</keyword>
<dbReference type="InterPro" id="IPR036388">
    <property type="entry name" value="WH-like_DNA-bd_sf"/>
</dbReference>
<dbReference type="PROSITE" id="PS50051">
    <property type="entry name" value="MCM_2"/>
    <property type="match status" value="3"/>
</dbReference>
<name>Q9UYR7_PYRAB</name>
<evidence type="ECO:0007829" key="17">
    <source>
        <dbReference type="PDB" id="6RPP"/>
    </source>
</evidence>
<keyword evidence="14" id="KW-0131">Cell cycle</keyword>
<evidence type="ECO:0000256" key="1">
    <source>
        <dbReference type="ARBA" id="ARBA00008010"/>
    </source>
</evidence>
<dbReference type="PRINTS" id="PR00379">
    <property type="entry name" value="INTEIN"/>
</dbReference>
<reference evidence="13" key="3">
    <citation type="journal article" date="2001" name="Genome Res.">
        <title>Genome evolution at the genus level: comparison of three complete genomes of hyperthermophilic archaea.</title>
        <authorList>
            <person name="Lecompte O."/>
            <person name="Ripp R."/>
            <person name="Puzos-Barbe V."/>
            <person name="Duprat S."/>
            <person name="Heilig R."/>
            <person name="Dietrich J."/>
            <person name="Thierry J.C."/>
            <person name="Poch O."/>
        </authorList>
    </citation>
    <scope>NUCLEOTIDE SEQUENCE</scope>
    <source>
        <strain evidence="13">Orsay</strain>
    </source>
</reference>
<evidence type="ECO:0000256" key="4">
    <source>
        <dbReference type="ARBA" id="ARBA00022741"/>
    </source>
</evidence>
<dbReference type="EMBL" id="HE613800">
    <property type="protein sequence ID" value="CCE70886.1"/>
    <property type="molecule type" value="Genomic_DNA"/>
</dbReference>
<feature type="domain" description="MCM C-terminal AAA(+) ATPase" evidence="12">
    <location>
        <begin position="278"/>
        <end position="334"/>
    </location>
</feature>
<dbReference type="PATRIC" id="fig|272844.11.peg.1531"/>
<reference evidence="13" key="1">
    <citation type="submission" date="1999-07" db="EMBL/GenBank/DDBJ databases">
        <authorList>
            <person name="Genoscope"/>
        </authorList>
    </citation>
    <scope>NUCLEOTIDE SEQUENCE</scope>
    <source>
        <strain evidence="13">Orsay</strain>
    </source>
</reference>
<evidence type="ECO:0000256" key="8">
    <source>
        <dbReference type="ARBA" id="ARBA00022840"/>
    </source>
</evidence>
<dbReference type="SMR" id="Q9UYR7"/>
<dbReference type="NCBIfam" id="TIGR01443">
    <property type="entry name" value="intein_Cterm"/>
    <property type="match status" value="2"/>
</dbReference>
<evidence type="ECO:0000256" key="2">
    <source>
        <dbReference type="ARBA" id="ARBA00012551"/>
    </source>
</evidence>
<keyword evidence="15" id="KW-1185">Reference proteome</keyword>
<evidence type="ECO:0000313" key="13">
    <source>
        <dbReference type="EMBL" id="CAB50345.1"/>
    </source>
</evidence>
<dbReference type="PROSITE" id="PS50818">
    <property type="entry name" value="INTEIN_C_TER"/>
    <property type="match status" value="2"/>
</dbReference>
<accession>Q9UYR7</accession>
<dbReference type="OrthoDB" id="6747at2157"/>
<dbReference type="Gene3D" id="3.30.1640.10">
    <property type="entry name" value="mini-chromosome maintenance (MCM) complex, chain A, domain 1"/>
    <property type="match status" value="1"/>
</dbReference>
<dbReference type="EC" id="3.6.4.12" evidence="2"/>
<dbReference type="PANTHER" id="PTHR11630">
    <property type="entry name" value="DNA REPLICATION LICENSING FACTOR MCM FAMILY MEMBER"/>
    <property type="match status" value="1"/>
</dbReference>
<keyword evidence="8 11" id="KW-0067">ATP-binding</keyword>
<dbReference type="GO" id="GO:0016539">
    <property type="term" value="P:intein-mediated protein splicing"/>
    <property type="evidence" value="ECO:0007669"/>
    <property type="project" value="InterPro"/>
</dbReference>
<dbReference type="Gene3D" id="2.40.50.140">
    <property type="entry name" value="Nucleic acid-binding proteins"/>
    <property type="match status" value="1"/>
</dbReference>
<dbReference type="InterPro" id="IPR033762">
    <property type="entry name" value="MCM_OB"/>
</dbReference>
<dbReference type="Proteomes" id="UP000009139">
    <property type="component" value="Chromosome"/>
</dbReference>
<keyword evidence="5" id="KW-0378">Hydrolase</keyword>
<dbReference type="Gene3D" id="3.40.50.300">
    <property type="entry name" value="P-loop containing nucleotide triphosphate hydrolases"/>
    <property type="match status" value="2"/>
</dbReference>
<sequence length="1112" mass="126046">MDREEIIERFLRFLREYAEEGEEPLYIGKIKDLLAITPKRSIAINWMHLNSFDPELAEEVLENPEECILAAEDAIQIILKEDIMREDVPRIHARFYNLPKTLMVKEIGAEHINKLIQVEGVVTRVTEIKPFVSSAVFVCKDCGHEMVVQQKPYEGFVAVKKCEKCGSKNVQLDVEKSKFVNFQMFRIQDRPETLKGGQMPRFIDGILLDDIVDTAMPGDRVVVVGILRVVQEKREKVPTFKKVIEVNYIEPVSKEIEELEITPEEEQKIRELAKRKDIVDAIVDSIAPAIYGYREVKKGIALALFGGVPRTLPDGTRLRGDIHVLLVGDPGVAKCVDYETEVVLGNGERKKIGEIVERAIEEAEKNGKLGRVDDGFYAPIDIEVYSLDLETLKVRKARANIAWKRTAPKKMMLVKTRGGKRIRVTPTHPFFVLEEGKVAMRKARDLEEGNKIATIEGLSVSWDEVAEILEYEPKDPWVYDLQVPGYHNFLANGIFVHNSQLLRYIANLAPRAIYTSGKSSSAAGLCVAPETLIITENGTKEIGEVVERWMKELGEIEYDDGISYSPAFEKVASLNGGKVKMLPVRRVWKLRSPGKMIKIRSESGKQITVTPETKLLTIIDGSLEWVEARKLKKGNYVAVVNKERSIVPIGDFLAKLLKFYGVELNLNEAVERDQARKLLETLKSKGLSDVTIEIPEKLRRFIKCDRVRYVDLVEMLSSMEGELKEEVMLLLSDVGDIHEVIQERLKEIGKILESDASWERIAEVEEVVRDGHVYDLTVEGSHSFIANGFVVHNTAAVVRDEFTGGWVLEAGALVLADGGYALIDELDKMNDKDRSVIHEALEQQTISLSKAGITATLNARTTVIAAANPKQGRFNRMKRISEQINLPPTLMSRFDLIFVLVDEPDEKIDSEIARHILRVRRGESEVVTPKIPHDLLRKYIAYARKNVHPVISEEAMEEIEKYYVKMRKSVKKSSEEEIKPIPITARQLEALIRLSEAHARMRLSPIVTREDAREAIKLMEYTLRQIAVDETGQIDVTILEVGQSARKLSKVERILDIIEKLEGTSEKGAKIDDILEEAKKFGIEKQEAREILEKLLEQGQIYMPENGYYRTV</sequence>
<gene>
    <name evidence="13" type="primary">cdc21</name>
    <name evidence="13" type="ORF">PAB2373</name>
</gene>
<dbReference type="RefSeq" id="WP_010868555.1">
    <property type="nucleotide sequence ID" value="NC_000868.1"/>
</dbReference>
<evidence type="ECO:0000256" key="7">
    <source>
        <dbReference type="ARBA" id="ARBA00022813"/>
    </source>
</evidence>
<evidence type="ECO:0000256" key="3">
    <source>
        <dbReference type="ARBA" id="ARBA00022705"/>
    </source>
</evidence>
<dbReference type="EMBL" id="AJ248287">
    <property type="protein sequence ID" value="CAB50345.1"/>
    <property type="molecule type" value="Genomic_DNA"/>
</dbReference>
<dbReference type="PDBsum" id="6RPP"/>
<dbReference type="NCBIfam" id="TIGR01445">
    <property type="entry name" value="intein_Nterm"/>
    <property type="match status" value="2"/>
</dbReference>
<reference evidence="13 15" key="4">
    <citation type="journal article" date="2003" name="Mol. Microbiol.">
        <title>An integrated analysis of the genome of the hyperthermophilic archaeon Pyrococcus abyssi.</title>
        <authorList>
            <person name="Cohen G."/>
            <person name="Barbe V."/>
            <person name="Flament D."/>
            <person name="Galperin M."/>
            <person name="Heilig R."/>
            <person name="Ripp R."/>
            <person name="Lecompte O."/>
            <person name="Prieur D."/>
            <person name="Poch O."/>
            <person name="Quellerou J."/>
            <person name="Thierry J.C."/>
            <person name="Van der Oost J."/>
            <person name="Weissenbach J."/>
            <person name="Zivanovic Y."/>
            <person name="Forterre P."/>
        </authorList>
    </citation>
    <scope>NUCLEOTIDE SEQUENCE [LARGE SCALE GENOMIC DNA]</scope>
    <source>
        <strain evidence="15">GE5 / Orsay</strain>
        <strain evidence="13">Orsay</strain>
    </source>
</reference>
<evidence type="ECO:0000256" key="10">
    <source>
        <dbReference type="ARBA" id="ARBA00023125"/>
    </source>
</evidence>
<evidence type="ECO:0000313" key="15">
    <source>
        <dbReference type="Proteomes" id="UP000000810"/>
    </source>
</evidence>
<dbReference type="Pfam" id="PF17855">
    <property type="entry name" value="MCM_lid"/>
    <property type="match status" value="1"/>
</dbReference>
<dbReference type="InterPro" id="IPR003586">
    <property type="entry name" value="Hint_dom_C"/>
</dbReference>
<dbReference type="GO" id="GO:0005524">
    <property type="term" value="F:ATP binding"/>
    <property type="evidence" value="ECO:0007669"/>
    <property type="project" value="UniProtKB-KW"/>
</dbReference>
<dbReference type="InterPro" id="IPR027925">
    <property type="entry name" value="MCM_N"/>
</dbReference>
<dbReference type="CDD" id="cd00081">
    <property type="entry name" value="Hint"/>
    <property type="match status" value="2"/>
</dbReference>
<dbReference type="Pfam" id="PF14551">
    <property type="entry name" value="MCM_N"/>
    <property type="match status" value="1"/>
</dbReference>
<dbReference type="Pfam" id="PF00493">
    <property type="entry name" value="MCM"/>
    <property type="match status" value="2"/>
</dbReference>
<dbReference type="InterPro" id="IPR036844">
    <property type="entry name" value="Hint_dom_sf"/>
</dbReference>
<keyword evidence="3" id="KW-0235">DNA replication</keyword>
<dbReference type="Proteomes" id="UP000000810">
    <property type="component" value="Chromosome"/>
</dbReference>
<evidence type="ECO:0000259" key="12">
    <source>
        <dbReference type="PROSITE" id="PS50051"/>
    </source>
</evidence>
<dbReference type="PROSITE" id="PS50817">
    <property type="entry name" value="INTEIN_N_TER"/>
    <property type="match status" value="2"/>
</dbReference>
<dbReference type="PIR" id="D75056">
    <property type="entry name" value="D75056"/>
</dbReference>
<reference evidence="17" key="6">
    <citation type="journal article" date="2019" name="Extremophiles">
        <title>Crystal structures of CDC21-1 inteins from hyperthermophilic archaea reveal the selection mechanism for the highly conserved homing endonuclease insertion site.</title>
        <authorList>
            <person name="Beyer H.M."/>
            <person name="Mikula K.M."/>
            <person name="Kudling T.V."/>
            <person name="Iwai H."/>
        </authorList>
    </citation>
    <scope>X-RAY CRYSTALLOGRAPHY (1.60 ANGSTROMS) OF 333-498</scope>
</reference>
<dbReference type="InterPro" id="IPR001208">
    <property type="entry name" value="MCM_dom"/>
</dbReference>
<dbReference type="GO" id="GO:0051301">
    <property type="term" value="P:cell division"/>
    <property type="evidence" value="ECO:0007669"/>
    <property type="project" value="UniProtKB-KW"/>
</dbReference>
<dbReference type="Gene3D" id="2.170.16.10">
    <property type="entry name" value="Hedgehog/Intein (Hint) domain"/>
    <property type="match status" value="2"/>
</dbReference>
<evidence type="ECO:0000313" key="16">
    <source>
        <dbReference type="Proteomes" id="UP000009139"/>
    </source>
</evidence>
<keyword evidence="10 11" id="KW-0238">DNA-binding</keyword>
<dbReference type="SUPFAM" id="SSF52540">
    <property type="entry name" value="P-loop containing nucleoside triphosphate hydrolases"/>
    <property type="match status" value="1"/>
</dbReference>
<dbReference type="GO" id="GO:0042555">
    <property type="term" value="C:MCM complex"/>
    <property type="evidence" value="ECO:0007669"/>
    <property type="project" value="TreeGrafter"/>
</dbReference>
<keyword evidence="6 13" id="KW-0347">Helicase</keyword>
<keyword evidence="7" id="KW-0068">Autocatalytic cleavage</keyword>
<dbReference type="InterPro" id="IPR012340">
    <property type="entry name" value="NA-bd_OB-fold"/>
</dbReference>
<evidence type="ECO:0000256" key="6">
    <source>
        <dbReference type="ARBA" id="ARBA00022806"/>
    </source>
</evidence>
<dbReference type="InterPro" id="IPR031327">
    <property type="entry name" value="MCM"/>
</dbReference>
<dbReference type="KEGG" id="pab:PAB2373"/>
<evidence type="ECO:0000313" key="14">
    <source>
        <dbReference type="EMBL" id="CCE70886.1"/>
    </source>
</evidence>
<dbReference type="STRING" id="272844.PAB2373"/>
<dbReference type="HOGENOM" id="CLU_000995_7_2_2"/>
<reference evidence="13" key="2">
    <citation type="journal article" date="2000" name="J. Mol. Biol.">
        <title>Archaeal homologs of eukaryotic methylation guide small nucleolar RNAs: lessons from the Pyrococcus genomes.</title>
        <authorList>
            <person name="Gaspin C."/>
            <person name="Cavaille J."/>
            <person name="Erauso G."/>
        </authorList>
    </citation>
    <scope>NUCLEOTIDE SEQUENCE</scope>
    <source>
        <strain evidence="13">Orsay</strain>
    </source>
</reference>
<proteinExistence type="evidence at protein level"/>
<evidence type="ECO:0000256" key="9">
    <source>
        <dbReference type="ARBA" id="ARBA00023000"/>
    </source>
</evidence>
<dbReference type="InterPro" id="IPR006141">
    <property type="entry name" value="Intein_N"/>
</dbReference>
<dbReference type="GO" id="GO:0003697">
    <property type="term" value="F:single-stranded DNA binding"/>
    <property type="evidence" value="ECO:0007669"/>
    <property type="project" value="TreeGrafter"/>
</dbReference>
<feature type="domain" description="MCM C-terminal AAA(+) ATPase" evidence="12">
    <location>
        <begin position="794"/>
        <end position="916"/>
    </location>
</feature>
<dbReference type="eggNOG" id="arCOG03146">
    <property type="taxonomic scope" value="Archaea"/>
</dbReference>
<dbReference type="SMART" id="SM00350">
    <property type="entry name" value="MCM"/>
    <property type="match status" value="1"/>
</dbReference>
<dbReference type="InterPro" id="IPR006142">
    <property type="entry name" value="INTEIN"/>
</dbReference>
<dbReference type="SMART" id="SM00306">
    <property type="entry name" value="HintN"/>
    <property type="match status" value="2"/>
</dbReference>
<dbReference type="AlphaFoldDB" id="Q9UYR7"/>
<keyword evidence="17" id="KW-0002">3D-structure</keyword>
<dbReference type="Gene3D" id="2.20.28.10">
    <property type="match status" value="1"/>
</dbReference>
<dbReference type="PANTHER" id="PTHR11630:SF66">
    <property type="entry name" value="DNA REPLICATION LICENSING FACTOR MCM4"/>
    <property type="match status" value="1"/>
</dbReference>
<feature type="domain" description="MCM C-terminal AAA(+) ATPase" evidence="12">
    <location>
        <begin position="499"/>
        <end position="546"/>
    </location>
</feature>
<comment type="similarity">
    <text evidence="1 11">Belongs to the MCM family.</text>
</comment>
<dbReference type="Pfam" id="PF17207">
    <property type="entry name" value="MCM_OB"/>
    <property type="match status" value="1"/>
</dbReference>
<dbReference type="GO" id="GO:0016787">
    <property type="term" value="F:hydrolase activity"/>
    <property type="evidence" value="ECO:0007669"/>
    <property type="project" value="UniProtKB-KW"/>
</dbReference>
<dbReference type="SMART" id="SM00305">
    <property type="entry name" value="HintC"/>
    <property type="match status" value="2"/>
</dbReference>
<organism evidence="13 15">
    <name type="scientific">Pyrococcus abyssi (strain GE5 / Orsay)</name>
    <dbReference type="NCBI Taxonomy" id="272844"/>
    <lineage>
        <taxon>Archaea</taxon>
        <taxon>Methanobacteriati</taxon>
        <taxon>Methanobacteriota</taxon>
        <taxon>Thermococci</taxon>
        <taxon>Thermococcales</taxon>
        <taxon>Thermococcaceae</taxon>
        <taxon>Pyrococcus</taxon>
    </lineage>
</organism>
<dbReference type="PRINTS" id="PR01657">
    <property type="entry name" value="MCMFAMILY"/>
</dbReference>
<protein>
    <recommendedName>
        <fullName evidence="2">DNA helicase</fullName>
        <ecNumber evidence="2">3.6.4.12</ecNumber>
    </recommendedName>
</protein>
<keyword evidence="14" id="KW-0132">Cell division</keyword>
<dbReference type="InterPro" id="IPR003587">
    <property type="entry name" value="Hint_dom_N"/>
</dbReference>
<dbReference type="eggNOG" id="arCOG00439">
    <property type="taxonomic scope" value="Archaea"/>
</dbReference>
<evidence type="ECO:0000256" key="5">
    <source>
        <dbReference type="ARBA" id="ARBA00022801"/>
    </source>
</evidence>